<keyword evidence="2" id="KW-1185">Reference proteome</keyword>
<reference evidence="1 2" key="1">
    <citation type="submission" date="2020-07" db="EMBL/GenBank/DDBJ databases">
        <title>Taxonomic proposal: Crassvirales, a new order of highly abundant and diverse bacterial viruses.</title>
        <authorList>
            <person name="Shkoporov A.N."/>
            <person name="Stockdale S.R."/>
            <person name="Guerin E."/>
            <person name="Ross R.P."/>
            <person name="Hill C."/>
        </authorList>
    </citation>
    <scope>NUCLEOTIDE SEQUENCE [LARGE SCALE GENOMIC DNA]</scope>
</reference>
<name>A0A7M1RYE5_9CAUD</name>
<evidence type="ECO:0000313" key="2">
    <source>
        <dbReference type="Proteomes" id="UP000594030"/>
    </source>
</evidence>
<dbReference type="RefSeq" id="YP_010111090.1">
    <property type="nucleotide sequence ID" value="NC_055878.1"/>
</dbReference>
<dbReference type="GeneID" id="65129416"/>
<accession>A0A7M1RYE5</accession>
<organism evidence="1 2">
    <name type="scientific">uncultured phage cr108_1</name>
    <dbReference type="NCBI Taxonomy" id="2772069"/>
    <lineage>
        <taxon>Viruses</taxon>
        <taxon>Duplodnaviria</taxon>
        <taxon>Heunggongvirae</taxon>
        <taxon>Uroviricota</taxon>
        <taxon>Caudoviricetes</taxon>
        <taxon>Crassvirales</taxon>
        <taxon>Steigviridae</taxon>
        <taxon>Asinivirinae</taxon>
        <taxon>Pipoluvirus</taxon>
        <taxon>Pipoluvirus rarus</taxon>
    </lineage>
</organism>
<dbReference type="Proteomes" id="UP000594030">
    <property type="component" value="Segment"/>
</dbReference>
<evidence type="ECO:0000313" key="1">
    <source>
        <dbReference type="EMBL" id="QOR58932.1"/>
    </source>
</evidence>
<sequence>MILEVGDIVNLLPNEGDCWVRVEEGHQEFSCRGVNDPTADMCIFKGIGHCKCSPQYRKIVGECRKSLETRPCRVFIKTVAPVKAQNIGTFKCKKIPNCATTVGKNYVLESIETSKFLRYKDDLKEYSYILKDEYSMYFSAI</sequence>
<dbReference type="EMBL" id="MT774385">
    <property type="protein sequence ID" value="QOR58932.1"/>
    <property type="molecule type" value="Genomic_DNA"/>
</dbReference>
<dbReference type="KEGG" id="vg:65129416"/>
<protein>
    <submittedName>
        <fullName evidence="1">Uncharacterized protein</fullName>
    </submittedName>
</protein>
<proteinExistence type="predicted"/>